<dbReference type="SUPFAM" id="SSF55890">
    <property type="entry name" value="Sporulation response regulatory protein Spo0B"/>
    <property type="match status" value="1"/>
</dbReference>
<dbReference type="InterPro" id="IPR050428">
    <property type="entry name" value="TCS_sensor_his_kinase"/>
</dbReference>
<protein>
    <recommendedName>
        <fullName evidence="3">histidine kinase</fullName>
        <ecNumber evidence="3">2.7.13.3</ecNumber>
    </recommendedName>
</protein>
<evidence type="ECO:0000256" key="6">
    <source>
        <dbReference type="ARBA" id="ARBA00022679"/>
    </source>
</evidence>
<comment type="caution">
    <text evidence="16">The sequence shown here is derived from an EMBL/GenBank/DDBJ whole genome shotgun (WGS) entry which is preliminary data.</text>
</comment>
<keyword evidence="11 14" id="KW-1133">Transmembrane helix</keyword>
<keyword evidence="6" id="KW-0808">Transferase</keyword>
<dbReference type="InterPro" id="IPR016120">
    <property type="entry name" value="Sig_transdc_His_kin_SpoOB"/>
</dbReference>
<keyword evidence="10" id="KW-0067">ATP-binding</keyword>
<keyword evidence="8" id="KW-0547">Nucleotide-binding</keyword>
<dbReference type="SUPFAM" id="SSF55785">
    <property type="entry name" value="PYP-like sensor domain (PAS domain)"/>
    <property type="match status" value="1"/>
</dbReference>
<dbReference type="SUPFAM" id="SSF103190">
    <property type="entry name" value="Sensory domain-like"/>
    <property type="match status" value="1"/>
</dbReference>
<evidence type="ECO:0000256" key="10">
    <source>
        <dbReference type="ARBA" id="ARBA00022840"/>
    </source>
</evidence>
<dbReference type="InterPro" id="IPR035965">
    <property type="entry name" value="PAS-like_dom_sf"/>
</dbReference>
<dbReference type="EMBL" id="VNIQ01000001">
    <property type="protein sequence ID" value="TYQ07761.1"/>
    <property type="molecule type" value="Genomic_DNA"/>
</dbReference>
<evidence type="ECO:0000256" key="8">
    <source>
        <dbReference type="ARBA" id="ARBA00022741"/>
    </source>
</evidence>
<dbReference type="Gene3D" id="1.10.287.130">
    <property type="match status" value="1"/>
</dbReference>
<dbReference type="InterPro" id="IPR029151">
    <property type="entry name" value="Sensor-like_sf"/>
</dbReference>
<comment type="catalytic activity">
    <reaction evidence="1">
        <text>ATP + protein L-histidine = ADP + protein N-phospho-L-histidine.</text>
        <dbReference type="EC" id="2.7.13.3"/>
    </reaction>
</comment>
<dbReference type="PRINTS" id="PR00344">
    <property type="entry name" value="BCTRLSENSOR"/>
</dbReference>
<comment type="subcellular location">
    <subcellularLocation>
        <location evidence="2">Cell membrane</location>
        <topology evidence="2">Multi-pass membrane protein</topology>
    </subcellularLocation>
</comment>
<evidence type="ECO:0000256" key="1">
    <source>
        <dbReference type="ARBA" id="ARBA00000085"/>
    </source>
</evidence>
<dbReference type="SUPFAM" id="SSF55874">
    <property type="entry name" value="ATPase domain of HSP90 chaperone/DNA topoisomerase II/histidine kinase"/>
    <property type="match status" value="1"/>
</dbReference>
<dbReference type="InterPro" id="IPR033463">
    <property type="entry name" value="sCache_3"/>
</dbReference>
<dbReference type="GO" id="GO:0005886">
    <property type="term" value="C:plasma membrane"/>
    <property type="evidence" value="ECO:0007669"/>
    <property type="project" value="UniProtKB-SubCell"/>
</dbReference>
<evidence type="ECO:0000259" key="15">
    <source>
        <dbReference type="PROSITE" id="PS50109"/>
    </source>
</evidence>
<evidence type="ECO:0000256" key="9">
    <source>
        <dbReference type="ARBA" id="ARBA00022777"/>
    </source>
</evidence>
<dbReference type="Gene3D" id="3.30.450.20">
    <property type="entry name" value="PAS domain"/>
    <property type="match status" value="2"/>
</dbReference>
<dbReference type="PANTHER" id="PTHR45436:SF5">
    <property type="entry name" value="SENSOR HISTIDINE KINASE TRCS"/>
    <property type="match status" value="1"/>
</dbReference>
<dbReference type="InterPro" id="IPR039506">
    <property type="entry name" value="SPOB_a"/>
</dbReference>
<sequence length="575" mass="61121">MGTQSALCSLCSQTATFPAPDYRARVWQVSTGNAQAERIPLRARFRRRRQTLATQLLELQLLIVVAVLLCVTALSLAQSSASFQREEGRRALSAAESLAANPAVRELLPGAQTRIRSGLQGSVDSVRAISGVTYVSLADREGTVVISTRPGDVGTALPQTQGRSETGLVDTSSGKAVEAQVPILGNEGSIIGSAVVGIEYPSIWTRLLQSAPNLLVYLAVASVIGAVGSILLARRVKRQTLGMEPGEILDLVRHREAMLRGLKEGVIAFDAQGRVVLMSESAHQLLDIAYGSAGKSVRDLGLDDRLQSVLTSGTTESDQLVLVGDRLLVLNTVLIESKGRTIGSVTTFRDRTELRAVEEELDVTKTSTDALRAHIHEFDNQLHTISGLIQLGEYDEVVGYVEGLTMERAQISAAVTDKIADVGTAALIIAKIGAAAQGLVTVDLSADSHLGTLERALGRDVATVVGNLVDNAVDAVAEMSETERRTVRLSIRGLGASVEVRVEDAGPGVAPENRERVFSQGWSTKGQSSDGHGFGLALVRLTCRRRGGDVSVSTHTAEGLEWTVFTAVLHDGESA</sequence>
<feature type="transmembrane region" description="Helical" evidence="14">
    <location>
        <begin position="214"/>
        <end position="233"/>
    </location>
</feature>
<dbReference type="PROSITE" id="PS50109">
    <property type="entry name" value="HIS_KIN"/>
    <property type="match status" value="1"/>
</dbReference>
<proteinExistence type="predicted"/>
<dbReference type="Gene3D" id="3.30.565.10">
    <property type="entry name" value="Histidine kinase-like ATPase, C-terminal domain"/>
    <property type="match status" value="1"/>
</dbReference>
<evidence type="ECO:0000256" key="4">
    <source>
        <dbReference type="ARBA" id="ARBA00022475"/>
    </source>
</evidence>
<dbReference type="Pfam" id="PF02518">
    <property type="entry name" value="HATPase_c"/>
    <property type="match status" value="1"/>
</dbReference>
<dbReference type="GO" id="GO:0000155">
    <property type="term" value="F:phosphorelay sensor kinase activity"/>
    <property type="evidence" value="ECO:0007669"/>
    <property type="project" value="InterPro"/>
</dbReference>
<dbReference type="GO" id="GO:0005524">
    <property type="term" value="F:ATP binding"/>
    <property type="evidence" value="ECO:0007669"/>
    <property type="project" value="UniProtKB-KW"/>
</dbReference>
<dbReference type="PANTHER" id="PTHR45436">
    <property type="entry name" value="SENSOR HISTIDINE KINASE YKOH"/>
    <property type="match status" value="1"/>
</dbReference>
<dbReference type="InterPro" id="IPR003594">
    <property type="entry name" value="HATPase_dom"/>
</dbReference>
<keyword evidence="12" id="KW-0902">Two-component regulatory system</keyword>
<evidence type="ECO:0000256" key="13">
    <source>
        <dbReference type="ARBA" id="ARBA00023136"/>
    </source>
</evidence>
<dbReference type="InterPro" id="IPR004358">
    <property type="entry name" value="Sig_transdc_His_kin-like_C"/>
</dbReference>
<evidence type="ECO:0000256" key="14">
    <source>
        <dbReference type="SAM" id="Phobius"/>
    </source>
</evidence>
<reference evidence="16" key="1">
    <citation type="submission" date="2019-07" db="EMBL/GenBank/DDBJ databases">
        <title>Genomic Encyclopedia of Type Strains, Phase IV (KMG-IV): sequencing the most valuable type-strain genomes for metagenomic binning, comparative biology and taxonomic classification.</title>
        <authorList>
            <person name="Goeker M."/>
        </authorList>
    </citation>
    <scope>NUCLEOTIDE SEQUENCE</scope>
    <source>
        <strain evidence="16">DSM 44596</strain>
    </source>
</reference>
<evidence type="ECO:0000256" key="7">
    <source>
        <dbReference type="ARBA" id="ARBA00022692"/>
    </source>
</evidence>
<dbReference type="Pfam" id="PF14689">
    <property type="entry name" value="SPOB_a"/>
    <property type="match status" value="1"/>
</dbReference>
<gene>
    <name evidence="16" type="ORF">FNL38_101126</name>
</gene>
<keyword evidence="5" id="KW-0597">Phosphoprotein</keyword>
<evidence type="ECO:0000256" key="3">
    <source>
        <dbReference type="ARBA" id="ARBA00012438"/>
    </source>
</evidence>
<dbReference type="SMART" id="SM00387">
    <property type="entry name" value="HATPase_c"/>
    <property type="match status" value="1"/>
</dbReference>
<organism evidence="16">
    <name type="scientific">Nocardia globerula</name>
    <dbReference type="NCBI Taxonomy" id="1818"/>
    <lineage>
        <taxon>Bacteria</taxon>
        <taxon>Bacillati</taxon>
        <taxon>Actinomycetota</taxon>
        <taxon>Actinomycetes</taxon>
        <taxon>Mycobacteriales</taxon>
        <taxon>Nocardiaceae</taxon>
        <taxon>Nocardia</taxon>
    </lineage>
</organism>
<feature type="domain" description="Histidine kinase" evidence="15">
    <location>
        <begin position="464"/>
        <end position="570"/>
    </location>
</feature>
<name>A0A652YVQ1_NOCGL</name>
<accession>A0A652YVQ1</accession>
<evidence type="ECO:0000313" key="16">
    <source>
        <dbReference type="EMBL" id="TYQ07761.1"/>
    </source>
</evidence>
<keyword evidence="7 14" id="KW-0812">Transmembrane</keyword>
<dbReference type="InterPro" id="IPR036890">
    <property type="entry name" value="HATPase_C_sf"/>
</dbReference>
<evidence type="ECO:0000256" key="12">
    <source>
        <dbReference type="ARBA" id="ARBA00023012"/>
    </source>
</evidence>
<dbReference type="Pfam" id="PF17203">
    <property type="entry name" value="sCache_3_2"/>
    <property type="match status" value="1"/>
</dbReference>
<keyword evidence="9 16" id="KW-0418">Kinase</keyword>
<dbReference type="EC" id="2.7.13.3" evidence="3"/>
<evidence type="ECO:0000256" key="11">
    <source>
        <dbReference type="ARBA" id="ARBA00022989"/>
    </source>
</evidence>
<dbReference type="InterPro" id="IPR005467">
    <property type="entry name" value="His_kinase_dom"/>
</dbReference>
<dbReference type="AlphaFoldDB" id="A0A652YVQ1"/>
<keyword evidence="4" id="KW-1003">Cell membrane</keyword>
<feature type="transmembrane region" description="Helical" evidence="14">
    <location>
        <begin position="56"/>
        <end position="77"/>
    </location>
</feature>
<evidence type="ECO:0000256" key="2">
    <source>
        <dbReference type="ARBA" id="ARBA00004651"/>
    </source>
</evidence>
<keyword evidence="13 14" id="KW-0472">Membrane</keyword>
<evidence type="ECO:0000256" key="5">
    <source>
        <dbReference type="ARBA" id="ARBA00022553"/>
    </source>
</evidence>